<dbReference type="EMBL" id="LAZR01004264">
    <property type="protein sequence ID" value="KKN10225.1"/>
    <property type="molecule type" value="Genomic_DNA"/>
</dbReference>
<organism evidence="1">
    <name type="scientific">marine sediment metagenome</name>
    <dbReference type="NCBI Taxonomy" id="412755"/>
    <lineage>
        <taxon>unclassified sequences</taxon>
        <taxon>metagenomes</taxon>
        <taxon>ecological metagenomes</taxon>
    </lineage>
</organism>
<sequence length="198" mass="23391">MNHWIQYKFRFNDDPVNPDWWMDLFLIDTAFRDIIEKHKPELWRFHRRSGKDSVGHQLSLLCYMDKKKAENIYHELVAHKSINKLAEYKHMNSSLLEIMEPGIEKTSDANWSESLQKSWPYFITGVCQMMMGILKNLPDEKELYKGVCITAHGERYGISSYYSLLDRDIKEFFSDNAAHAFIHHISALFGYAPIKLRI</sequence>
<protein>
    <submittedName>
        <fullName evidence="1">Uncharacterized protein</fullName>
    </submittedName>
</protein>
<accession>A0A0F9MSE6</accession>
<reference evidence="1" key="1">
    <citation type="journal article" date="2015" name="Nature">
        <title>Complex archaea that bridge the gap between prokaryotes and eukaryotes.</title>
        <authorList>
            <person name="Spang A."/>
            <person name="Saw J.H."/>
            <person name="Jorgensen S.L."/>
            <person name="Zaremba-Niedzwiedzka K."/>
            <person name="Martijn J."/>
            <person name="Lind A.E."/>
            <person name="van Eijk R."/>
            <person name="Schleper C."/>
            <person name="Guy L."/>
            <person name="Ettema T.J."/>
        </authorList>
    </citation>
    <scope>NUCLEOTIDE SEQUENCE</scope>
</reference>
<evidence type="ECO:0000313" key="1">
    <source>
        <dbReference type="EMBL" id="KKN10225.1"/>
    </source>
</evidence>
<gene>
    <name evidence="1" type="ORF">LCGC14_1038810</name>
</gene>
<proteinExistence type="predicted"/>
<dbReference type="AlphaFoldDB" id="A0A0F9MSE6"/>
<comment type="caution">
    <text evidence="1">The sequence shown here is derived from an EMBL/GenBank/DDBJ whole genome shotgun (WGS) entry which is preliminary data.</text>
</comment>
<name>A0A0F9MSE6_9ZZZZ</name>